<evidence type="ECO:0000256" key="3">
    <source>
        <dbReference type="ARBA" id="ARBA00022989"/>
    </source>
</evidence>
<organism evidence="7 8">
    <name type="scientific">Galendromus occidentalis</name>
    <name type="common">western predatory mite</name>
    <dbReference type="NCBI Taxonomy" id="34638"/>
    <lineage>
        <taxon>Eukaryota</taxon>
        <taxon>Metazoa</taxon>
        <taxon>Ecdysozoa</taxon>
        <taxon>Arthropoda</taxon>
        <taxon>Chelicerata</taxon>
        <taxon>Arachnida</taxon>
        <taxon>Acari</taxon>
        <taxon>Parasitiformes</taxon>
        <taxon>Mesostigmata</taxon>
        <taxon>Gamasina</taxon>
        <taxon>Phytoseioidea</taxon>
        <taxon>Phytoseiidae</taxon>
        <taxon>Typhlodrominae</taxon>
        <taxon>Galendromus</taxon>
    </lineage>
</organism>
<dbReference type="InterPro" id="IPR036259">
    <property type="entry name" value="MFS_trans_sf"/>
</dbReference>
<comment type="subcellular location">
    <subcellularLocation>
        <location evidence="1">Membrane</location>
        <topology evidence="1">Multi-pass membrane protein</topology>
    </subcellularLocation>
</comment>
<evidence type="ECO:0000259" key="6">
    <source>
        <dbReference type="PROSITE" id="PS50850"/>
    </source>
</evidence>
<evidence type="ECO:0000256" key="2">
    <source>
        <dbReference type="ARBA" id="ARBA00022692"/>
    </source>
</evidence>
<evidence type="ECO:0000256" key="5">
    <source>
        <dbReference type="SAM" id="Phobius"/>
    </source>
</evidence>
<evidence type="ECO:0000256" key="4">
    <source>
        <dbReference type="ARBA" id="ARBA00023136"/>
    </source>
</evidence>
<feature type="transmembrane region" description="Helical" evidence="5">
    <location>
        <begin position="384"/>
        <end position="405"/>
    </location>
</feature>
<feature type="transmembrane region" description="Helical" evidence="5">
    <location>
        <begin position="329"/>
        <end position="351"/>
    </location>
</feature>
<dbReference type="InterPro" id="IPR020846">
    <property type="entry name" value="MFS_dom"/>
</dbReference>
<dbReference type="GO" id="GO:0016020">
    <property type="term" value="C:membrane"/>
    <property type="evidence" value="ECO:0007669"/>
    <property type="project" value="UniProtKB-SubCell"/>
</dbReference>
<dbReference type="PANTHER" id="PTHR24064">
    <property type="entry name" value="SOLUTE CARRIER FAMILY 22 MEMBER"/>
    <property type="match status" value="1"/>
</dbReference>
<dbReference type="KEGG" id="goe:100904048"/>
<keyword evidence="7" id="KW-1185">Reference proteome</keyword>
<dbReference type="Proteomes" id="UP000694867">
    <property type="component" value="Unplaced"/>
</dbReference>
<evidence type="ECO:0000313" key="8">
    <source>
        <dbReference type="RefSeq" id="XP_003745165.1"/>
    </source>
</evidence>
<keyword evidence="4 5" id="KW-0472">Membrane</keyword>
<gene>
    <name evidence="8" type="primary">LOC100904048</name>
</gene>
<dbReference type="PROSITE" id="PS50850">
    <property type="entry name" value="MFS"/>
    <property type="match status" value="1"/>
</dbReference>
<feature type="transmembrane region" description="Helical" evidence="5">
    <location>
        <begin position="125"/>
        <end position="144"/>
    </location>
</feature>
<feature type="transmembrane region" description="Helical" evidence="5">
    <location>
        <begin position="96"/>
        <end position="113"/>
    </location>
</feature>
<feature type="domain" description="Major facilitator superfamily (MFS) profile" evidence="6">
    <location>
        <begin position="19"/>
        <end position="468"/>
    </location>
</feature>
<reference evidence="8" key="1">
    <citation type="submission" date="2025-08" db="UniProtKB">
        <authorList>
            <consortium name="RefSeq"/>
        </authorList>
    </citation>
    <scope>IDENTIFICATION</scope>
</reference>
<feature type="transmembrane region" description="Helical" evidence="5">
    <location>
        <begin position="297"/>
        <end position="317"/>
    </location>
</feature>
<dbReference type="SUPFAM" id="SSF103473">
    <property type="entry name" value="MFS general substrate transporter"/>
    <property type="match status" value="1"/>
</dbReference>
<accession>A0AAJ6QVJ0</accession>
<proteinExistence type="predicted"/>
<dbReference type="RefSeq" id="XP_003745165.1">
    <property type="nucleotide sequence ID" value="XM_003745117.1"/>
</dbReference>
<feature type="transmembrane region" description="Helical" evidence="5">
    <location>
        <begin position="358"/>
        <end position="378"/>
    </location>
</feature>
<dbReference type="GeneID" id="100904048"/>
<sequence>MDSLLRERGLISLPMLMLSYREIPLAFMILSLEYLAPKKQAFWCIDESGIRLHNGSDQCHYPSAEGESGCRAWHYDAPRTFTSEFDAVCDRKNLRVWAQSALMAGTMLGNLIFSHFSDWFGRRTVIFFSNLIILCGGIACTLASSFTEWIVLRVIVALELGGNMNGPYTLGMESTGLRYRALLAAGDCFGWIIGMMTLPIFPYFIQDWRQLQIAISLTTLPMLIMVWFVHESPRWLIATHRFEEAEMVIREILSRQSTQKSDEEAKEIIRECFEEHRETSKQPKASLVDLVKAPMRCLTTLSFCVQYPLYILAYYNLLEMILRVDNGGIFANLLWAGVFELPVALLVYLLVAKFRRRTLYFITNLPPFFCCLILFLYAEAGFMTTLTLAALAKMGAQVGFAVLGVHVNEIYPTRVRGIALGTGITLSRVGAIISPFAMNQGWINENLLSAAAFVIALSLAMPLKETYGESLPEDFEDNLEAGRVRRRSGPV</sequence>
<name>A0AAJ6QVJ0_9ACAR</name>
<dbReference type="Pfam" id="PF00083">
    <property type="entry name" value="Sugar_tr"/>
    <property type="match status" value="1"/>
</dbReference>
<evidence type="ECO:0000313" key="7">
    <source>
        <dbReference type="Proteomes" id="UP000694867"/>
    </source>
</evidence>
<protein>
    <submittedName>
        <fullName evidence="8">Solute carrier family 22 member 5-like</fullName>
    </submittedName>
</protein>
<evidence type="ECO:0000256" key="1">
    <source>
        <dbReference type="ARBA" id="ARBA00004141"/>
    </source>
</evidence>
<feature type="transmembrane region" description="Helical" evidence="5">
    <location>
        <begin position="182"/>
        <end position="205"/>
    </location>
</feature>
<dbReference type="InterPro" id="IPR005828">
    <property type="entry name" value="MFS_sugar_transport-like"/>
</dbReference>
<feature type="transmembrane region" description="Helical" evidence="5">
    <location>
        <begin position="211"/>
        <end position="229"/>
    </location>
</feature>
<keyword evidence="3 5" id="KW-1133">Transmembrane helix</keyword>
<dbReference type="GO" id="GO:0022857">
    <property type="term" value="F:transmembrane transporter activity"/>
    <property type="evidence" value="ECO:0007669"/>
    <property type="project" value="InterPro"/>
</dbReference>
<keyword evidence="2 5" id="KW-0812">Transmembrane</keyword>
<dbReference type="AlphaFoldDB" id="A0AAJ6QVJ0"/>
<dbReference type="Gene3D" id="1.20.1250.20">
    <property type="entry name" value="MFS general substrate transporter like domains"/>
    <property type="match status" value="1"/>
</dbReference>